<evidence type="ECO:0000313" key="2">
    <source>
        <dbReference type="Proteomes" id="UP001164539"/>
    </source>
</evidence>
<reference evidence="1 2" key="1">
    <citation type="journal article" date="2023" name="Science">
        <title>Complex scaffold remodeling in plant triterpene biosynthesis.</title>
        <authorList>
            <person name="De La Pena R."/>
            <person name="Hodgson H."/>
            <person name="Liu J.C."/>
            <person name="Stephenson M.J."/>
            <person name="Martin A.C."/>
            <person name="Owen C."/>
            <person name="Harkess A."/>
            <person name="Leebens-Mack J."/>
            <person name="Jimenez L.E."/>
            <person name="Osbourn A."/>
            <person name="Sattely E.S."/>
        </authorList>
    </citation>
    <scope>NUCLEOTIDE SEQUENCE [LARGE SCALE GENOMIC DNA]</scope>
    <source>
        <strain evidence="2">cv. JPN11</strain>
        <tissue evidence="1">Leaf</tissue>
    </source>
</reference>
<protein>
    <submittedName>
        <fullName evidence="1">Protein EMBRYONIC FLOWER like</fullName>
    </submittedName>
</protein>
<sequence>MAVVFEGFSIREYAAKMRSVDVVKCWPFGGESDELNKEVIEPLLPPITVAKFRWWSHELDLLRSKESSSVEENPQRAQEINTNDADFVTEGSEAGKSVEEEEKLDMVCPVCRDFTAATVNAVNAHIDSCLSQASREERRQMRLAMKGKSRAPKKRSIVEIFAVSQQIKKVDVDDENLDVEDAHEHELDCTNVEFNFEIDTKKKKQMKKAKAVNKLIRKRQKKKKLKNKSLNNGIVSKNKENTSKLKLQTPVKFTRNLNDSLCDKGFSKDILDSVAIRGKKHMKCLSTRNKQKVVQTSKLMRKHHQPMISVRSILKKHEKDVPAQNALICSLQAASQVNPCGIQHSDRHVRFSGKDDILGPRKRSASFEKSIHNLYLDAFASSSEKDQSTESEKELATINGMDDDVTSLSVEDGTEVQHITEEDSFPNAHDHVDIPNLLSPHITSQEELKHLSDKTVYLSQVSLRDANLQMFDRGNQITSHKPPYAGIPKLLSVLNEIRNPRVNSRFCGAVSRASNPGASFIDDFENHSHGIAEMSSMENMRGFQQSSSSGFASTEGANVKLPSAAESMTCQTLQPFSHPPTTELRGSLFTFPQWKQRAVSFRENRINEEFFGLPLNSQGELIQPRSSDKRSFNQLNKSSLVTGSSSCLPVDNFDLQRSMGDYSSIKDRHFVERVLSKDKLFSGENCVEENPNLHLPARPGGSRMPIAAKDDVHWLNSGSASNHSIHLLDLDQNLTHSFGGYRQYNQLQNQDRERVIHPNENSDGLSPNNTQLTMRLMGKDVAIGRSSKQMQGSPDGKVWTDKEIIAEHHYLSAAPDHMSVERYFSPDCLLNPTSGKPNQPLEIQSIEAPESNTLLKALDSKSFLPYVNCKSNAVFRNGILPVNRNHSPQSHHNAYPPTVPAMFNRAANFQEPFIPGPEILGVSTQQPSASTHINQHIDWSPADLKYKQSLPPQATKSAFNFPFLHPDCSEPVQQSCFQSSSNRLLPWLLQATQVVKAPTASSQPFADVDVRYHPHATELNLLATPSVLQSTATYPFDPMTSQSHMQSSLVPAFAIHPALVPALSGIKPTSSINVGNSKMAIDRMQSKVFGIHEVNHCQKMKRPASKDDYSTKPTKKPNLGIREDLSVVTELTREDYSRNIQYNGGAPEFNSKRDRASSSGGGTLDKEENARKNLCQAMHYNNDGPFEFNSNSVEASGVGCCIPDESHMFGVRSSAGSDSSKGDGMSKTGPIKLSAGAKHILKPSQNMDQDNSRLVHSTIPFASVPDPNVLLESQKKSTKIYRF</sequence>
<dbReference type="EMBL" id="CM051394">
    <property type="protein sequence ID" value="KAJ4729066.1"/>
    <property type="molecule type" value="Genomic_DNA"/>
</dbReference>
<gene>
    <name evidence="1" type="ORF">OWV82_001908</name>
</gene>
<comment type="caution">
    <text evidence="1">The sequence shown here is derived from an EMBL/GenBank/DDBJ whole genome shotgun (WGS) entry which is preliminary data.</text>
</comment>
<organism evidence="1 2">
    <name type="scientific">Melia azedarach</name>
    <name type="common">Chinaberry tree</name>
    <dbReference type="NCBI Taxonomy" id="155640"/>
    <lineage>
        <taxon>Eukaryota</taxon>
        <taxon>Viridiplantae</taxon>
        <taxon>Streptophyta</taxon>
        <taxon>Embryophyta</taxon>
        <taxon>Tracheophyta</taxon>
        <taxon>Spermatophyta</taxon>
        <taxon>Magnoliopsida</taxon>
        <taxon>eudicotyledons</taxon>
        <taxon>Gunneridae</taxon>
        <taxon>Pentapetalae</taxon>
        <taxon>rosids</taxon>
        <taxon>malvids</taxon>
        <taxon>Sapindales</taxon>
        <taxon>Meliaceae</taxon>
        <taxon>Melia</taxon>
    </lineage>
</organism>
<evidence type="ECO:0000313" key="1">
    <source>
        <dbReference type="EMBL" id="KAJ4729066.1"/>
    </source>
</evidence>
<dbReference type="Proteomes" id="UP001164539">
    <property type="component" value="Chromosome 1"/>
</dbReference>
<name>A0ACC1YZ95_MELAZ</name>
<proteinExistence type="predicted"/>
<accession>A0ACC1YZ95</accession>
<keyword evidence="2" id="KW-1185">Reference proteome</keyword>